<dbReference type="Proteomes" id="UP000062768">
    <property type="component" value="Chromosome I"/>
</dbReference>
<protein>
    <recommendedName>
        <fullName evidence="1">UPF0282 protein DSM1535_0103</fullName>
    </recommendedName>
</protein>
<dbReference type="EMBL" id="LN734822">
    <property type="protein sequence ID" value="CEL24087.1"/>
    <property type="molecule type" value="Genomic_DNA"/>
</dbReference>
<dbReference type="RefSeq" id="WP_231863018.1">
    <property type="nucleotide sequence ID" value="NZ_LN734822.1"/>
</dbReference>
<comment type="similarity">
    <text evidence="1">Belongs to the UPF0282 family.</text>
</comment>
<evidence type="ECO:0000313" key="4">
    <source>
        <dbReference type="Proteomes" id="UP000062768"/>
    </source>
</evidence>
<sequence>MGRMVFEMDIIPLAFESMGVRSMATFVETDQRILIDPGTSIAPKRFGFPPWKDEFDALHETRARVQEYAAKADILTISHYHHDHFTPFSLGRYLDSSPRYAEEMYLDKKLFIKHPTEKINKSQQSRARLFLKNLKRLGTRDIHYADGNSFQVGDTRLKFSDPLPHGGEGSRLGFVVTTTIEWENEKLMHASDVQGPIYEGAKKVILDEEPDTLILSGPPIYLEGFALEKRDVVRAQKNLMEICQKIPRVVVDHHLLRDLRCFDFIKEVKAESKGEIMVASELLGKEPYLLEARRKEFYF</sequence>
<dbReference type="PIRSF" id="PIRSF004944">
    <property type="entry name" value="UCP004944_hydrls"/>
    <property type="match status" value="1"/>
</dbReference>
<dbReference type="InterPro" id="IPR050114">
    <property type="entry name" value="UPF0173_UPF0282_UlaG_hydrolase"/>
</dbReference>
<organism evidence="2">
    <name type="scientific">Methanobacterium formicicum</name>
    <dbReference type="NCBI Taxonomy" id="2162"/>
    <lineage>
        <taxon>Archaea</taxon>
        <taxon>Methanobacteriati</taxon>
        <taxon>Methanobacteriota</taxon>
        <taxon>Methanomada group</taxon>
        <taxon>Methanobacteria</taxon>
        <taxon>Methanobacteriales</taxon>
        <taxon>Methanobacteriaceae</taxon>
        <taxon>Methanobacterium</taxon>
    </lineage>
</organism>
<reference evidence="3" key="2">
    <citation type="submission" date="2014-09" db="EMBL/GenBank/DDBJ databases">
        <authorList>
            <person name="Bishop-Lilly K.A."/>
            <person name="Broomall S.M."/>
            <person name="Chain P.S."/>
            <person name="Chertkov O."/>
            <person name="Coyne S.R."/>
            <person name="Daligault H.E."/>
            <person name="Davenport K.W."/>
            <person name="Erkkila T."/>
            <person name="Frey K.G."/>
            <person name="Gibbons H.S."/>
            <person name="Gu W."/>
            <person name="Jaissle J."/>
            <person name="Johnson S.L."/>
            <person name="Koroleva G.I."/>
            <person name="Ladner J.T."/>
            <person name="Lo C.-C."/>
            <person name="Minogue T.D."/>
            <person name="Munk C."/>
            <person name="Palacios G.F."/>
            <person name="Redden C.L."/>
            <person name="Rosenzweig C.N."/>
            <person name="Scholz M.B."/>
            <person name="Teshima H."/>
            <person name="Xu Y."/>
        </authorList>
    </citation>
    <scope>NUCLEOTIDE SEQUENCE</scope>
    <source>
        <strain evidence="3">Mb9</strain>
    </source>
</reference>
<dbReference type="KEGG" id="mfi:DSM1535_0103"/>
<dbReference type="PANTHER" id="PTHR43546:SF4">
    <property type="entry name" value="UPF0282 PROTEIN MJ1629"/>
    <property type="match status" value="1"/>
</dbReference>
<dbReference type="PATRIC" id="fig|2162.10.peg.453"/>
<dbReference type="SUPFAM" id="SSF56281">
    <property type="entry name" value="Metallo-hydrolase/oxidoreductase"/>
    <property type="match status" value="1"/>
</dbReference>
<dbReference type="EMBL" id="LN515531">
    <property type="protein sequence ID" value="CEA12469.1"/>
    <property type="molecule type" value="Genomic_DNA"/>
</dbReference>
<evidence type="ECO:0000256" key="1">
    <source>
        <dbReference type="HAMAP-Rule" id="MF_01406"/>
    </source>
</evidence>
<dbReference type="InterPro" id="IPR014426">
    <property type="entry name" value="UPF0282_hydrls"/>
</dbReference>
<dbReference type="HAMAP" id="MF_01406">
    <property type="entry name" value="UPF0282"/>
    <property type="match status" value="1"/>
</dbReference>
<dbReference type="Gene3D" id="3.60.15.10">
    <property type="entry name" value="Ribonuclease Z/Hydroxyacylglutathione hydrolase-like"/>
    <property type="match status" value="1"/>
</dbReference>
<accession>A0A090I0X5</accession>
<dbReference type="AlphaFoldDB" id="A0A090I0X5"/>
<dbReference type="GeneID" id="26738701"/>
<dbReference type="InterPro" id="IPR036866">
    <property type="entry name" value="RibonucZ/Hydroxyglut_hydro"/>
</dbReference>
<evidence type="ECO:0000313" key="2">
    <source>
        <dbReference type="EMBL" id="CEA12469.1"/>
    </source>
</evidence>
<proteinExistence type="inferred from homology"/>
<reference evidence="2" key="1">
    <citation type="submission" date="2014-08" db="EMBL/GenBank/DDBJ databases">
        <authorList>
            <person name="Wibberg D."/>
        </authorList>
    </citation>
    <scope>NUCLEOTIDE SEQUENCE</scope>
</reference>
<dbReference type="PANTHER" id="PTHR43546">
    <property type="entry name" value="UPF0173 METAL-DEPENDENT HYDROLASE MJ1163-RELATED"/>
    <property type="match status" value="1"/>
</dbReference>
<name>A0A090I0X5_METFO</name>
<keyword evidence="4" id="KW-1185">Reference proteome</keyword>
<evidence type="ECO:0000313" key="3">
    <source>
        <dbReference type="EMBL" id="CEL24087.1"/>
    </source>
</evidence>
<gene>
    <name evidence="2" type="ORF">DSM1535_0103</name>
    <name evidence="3" type="ORF">MB9_0440</name>
</gene>